<evidence type="ECO:0000313" key="4">
    <source>
        <dbReference type="Proteomes" id="UP000721045"/>
    </source>
</evidence>
<keyword evidence="1" id="KW-0812">Transmembrane</keyword>
<evidence type="ECO:0000256" key="1">
    <source>
        <dbReference type="SAM" id="Phobius"/>
    </source>
</evidence>
<evidence type="ECO:0000313" key="3">
    <source>
        <dbReference type="EMBL" id="MBF1712989.1"/>
    </source>
</evidence>
<dbReference type="Proteomes" id="UP000721045">
    <property type="component" value="Unassembled WGS sequence"/>
</dbReference>
<feature type="domain" description="DUF1266" evidence="2">
    <location>
        <begin position="236"/>
        <end position="394"/>
    </location>
</feature>
<dbReference type="AlphaFoldDB" id="A0A930RBJ9"/>
<proteinExistence type="predicted"/>
<feature type="transmembrane region" description="Helical" evidence="1">
    <location>
        <begin position="47"/>
        <end position="68"/>
    </location>
</feature>
<feature type="transmembrane region" description="Helical" evidence="1">
    <location>
        <begin position="98"/>
        <end position="117"/>
    </location>
</feature>
<dbReference type="Pfam" id="PF06889">
    <property type="entry name" value="DUF1266"/>
    <property type="match status" value="1"/>
</dbReference>
<keyword evidence="1" id="KW-1133">Transmembrane helix</keyword>
<evidence type="ECO:0000259" key="2">
    <source>
        <dbReference type="Pfam" id="PF06889"/>
    </source>
</evidence>
<reference evidence="3" key="1">
    <citation type="submission" date="2020-04" db="EMBL/GenBank/DDBJ databases">
        <title>Deep metagenomics examines the oral microbiome during advanced dental caries in children, revealing novel taxa and co-occurrences with host molecules.</title>
        <authorList>
            <person name="Baker J.L."/>
            <person name="Morton J.T."/>
            <person name="Dinis M."/>
            <person name="Alvarez R."/>
            <person name="Tran N.C."/>
            <person name="Knight R."/>
            <person name="Edlund A."/>
        </authorList>
    </citation>
    <scope>NUCLEOTIDE SEQUENCE</scope>
    <source>
        <strain evidence="3">JCVI_23_bin.22</strain>
    </source>
</reference>
<dbReference type="InterPro" id="IPR009677">
    <property type="entry name" value="DUF1266"/>
</dbReference>
<accession>A0A930RBJ9</accession>
<dbReference type="EMBL" id="JABZYP010000013">
    <property type="protein sequence ID" value="MBF1712989.1"/>
    <property type="molecule type" value="Genomic_DNA"/>
</dbReference>
<protein>
    <submittedName>
        <fullName evidence="3">DUF1266 domain-containing protein</fullName>
    </submittedName>
</protein>
<keyword evidence="1" id="KW-0472">Membrane</keyword>
<gene>
    <name evidence="3" type="ORF">HXO88_04520</name>
</gene>
<sequence>MLSFKQWKEQFYWKSRKVNKMLTLLGGLLGLAAATAILYFFAISNEVHPHLIIFALLPWLGIIWFSIFDKGETNNSSETYWNVGKEERKSKFDKPMPSLDGFGFVVGLVFSYFSIYLSEVLALAYAQQQTDSKADLFSLFIDIFVNLLKVDRANYYVWYYWIGLTIVLFIALGGTALVTYIYSKTHLTPGRKLTDTEKAKLAYGAVLFTRNGLSYEYLLGYLPTGRISVKDAKEMLAVDWDIHNKQDVLQTVTDLLADNFINGLDQLLKDIRSGEANIDDQAVYDDIVNNLIAHYQYTDVDLGKIQTLKAWNYDRLVNLLRYAYVAKYISEQEMWPAIDQAIVDAKRHYHNWRQYFAAVLLGRSLGWGGDFESNRIVAMKLLNNPNSIYKQYPF</sequence>
<organism evidence="3 4">
    <name type="scientific">Streptococcus intermedius</name>
    <dbReference type="NCBI Taxonomy" id="1338"/>
    <lineage>
        <taxon>Bacteria</taxon>
        <taxon>Bacillati</taxon>
        <taxon>Bacillota</taxon>
        <taxon>Bacilli</taxon>
        <taxon>Lactobacillales</taxon>
        <taxon>Streptococcaceae</taxon>
        <taxon>Streptococcus</taxon>
        <taxon>Streptococcus anginosus group</taxon>
    </lineage>
</organism>
<feature type="transmembrane region" description="Helical" evidence="1">
    <location>
        <begin position="21"/>
        <end position="41"/>
    </location>
</feature>
<comment type="caution">
    <text evidence="3">The sequence shown here is derived from an EMBL/GenBank/DDBJ whole genome shotgun (WGS) entry which is preliminary data.</text>
</comment>
<name>A0A930RBJ9_STRIT</name>
<feature type="transmembrane region" description="Helical" evidence="1">
    <location>
        <begin position="158"/>
        <end position="182"/>
    </location>
</feature>